<dbReference type="EMBL" id="JAUIRO010000004">
    <property type="protein sequence ID" value="KAK0718645.1"/>
    <property type="molecule type" value="Genomic_DNA"/>
</dbReference>
<evidence type="ECO:0000256" key="2">
    <source>
        <dbReference type="SAM" id="SignalP"/>
    </source>
</evidence>
<reference evidence="4" key="1">
    <citation type="submission" date="2023-06" db="EMBL/GenBank/DDBJ databases">
        <title>Genome-scale phylogeny and comparative genomics of the fungal order Sordariales.</title>
        <authorList>
            <consortium name="Lawrence Berkeley National Laboratory"/>
            <person name="Hensen N."/>
            <person name="Bonometti L."/>
            <person name="Westerberg I."/>
            <person name="Brannstrom I.O."/>
            <person name="Guillou S."/>
            <person name="Cros-Aarteil S."/>
            <person name="Calhoun S."/>
            <person name="Haridas S."/>
            <person name="Kuo A."/>
            <person name="Mondo S."/>
            <person name="Pangilinan J."/>
            <person name="Riley R."/>
            <person name="LaButti K."/>
            <person name="Andreopoulos B."/>
            <person name="Lipzen A."/>
            <person name="Chen C."/>
            <person name="Yanf M."/>
            <person name="Daum C."/>
            <person name="Ng V."/>
            <person name="Clum A."/>
            <person name="Steindorff A."/>
            <person name="Ohm R."/>
            <person name="Martin F."/>
            <person name="Silar P."/>
            <person name="Natvig D."/>
            <person name="Lalanne C."/>
            <person name="Gautier V."/>
            <person name="Ament-velasquez S.L."/>
            <person name="Kruys A."/>
            <person name="Hutchinson M.I."/>
            <person name="Powell A.J."/>
            <person name="Barry K."/>
            <person name="Miller A.N."/>
            <person name="Grigoriev I.V."/>
            <person name="Debuchy R."/>
            <person name="Gladieux P."/>
            <person name="Thoren M.H."/>
            <person name="Johannesson H."/>
        </authorList>
    </citation>
    <scope>NUCLEOTIDE SEQUENCE</scope>
    <source>
        <strain evidence="4">SMH2392-1A</strain>
    </source>
</reference>
<dbReference type="Proteomes" id="UP001172101">
    <property type="component" value="Unassembled WGS sequence"/>
</dbReference>
<keyword evidence="5" id="KW-1185">Reference proteome</keyword>
<dbReference type="RefSeq" id="XP_060297438.1">
    <property type="nucleotide sequence ID" value="XM_060434439.1"/>
</dbReference>
<protein>
    <recommendedName>
        <fullName evidence="3">LysM domain-containing protein</fullName>
    </recommendedName>
</protein>
<dbReference type="CDD" id="cd09630">
    <property type="entry name" value="CDH_like_cytochrome"/>
    <property type="match status" value="1"/>
</dbReference>
<feature type="compositionally biased region" description="Low complexity" evidence="1">
    <location>
        <begin position="229"/>
        <end position="283"/>
    </location>
</feature>
<dbReference type="PROSITE" id="PS51782">
    <property type="entry name" value="LYSM"/>
    <property type="match status" value="1"/>
</dbReference>
<name>A0AA40AMM1_9PEZI</name>
<dbReference type="Gene3D" id="3.10.350.10">
    <property type="entry name" value="LysM domain"/>
    <property type="match status" value="1"/>
</dbReference>
<dbReference type="InterPro" id="IPR015920">
    <property type="entry name" value="Cellobiose_DH-like_cyt"/>
</dbReference>
<dbReference type="Pfam" id="PF02389">
    <property type="entry name" value="Cornifin"/>
    <property type="match status" value="1"/>
</dbReference>
<accession>A0AA40AMM1</accession>
<dbReference type="Gene3D" id="2.60.40.1210">
    <property type="entry name" value="Cellobiose dehydrogenase, cytochrome domain"/>
    <property type="match status" value="1"/>
</dbReference>
<evidence type="ECO:0000259" key="3">
    <source>
        <dbReference type="PROSITE" id="PS51782"/>
    </source>
</evidence>
<dbReference type="CDD" id="cd00118">
    <property type="entry name" value="LysM"/>
    <property type="match status" value="1"/>
</dbReference>
<dbReference type="GeneID" id="85317709"/>
<keyword evidence="2" id="KW-0732">Signal</keyword>
<organism evidence="4 5">
    <name type="scientific">Lasiosphaeria miniovina</name>
    <dbReference type="NCBI Taxonomy" id="1954250"/>
    <lineage>
        <taxon>Eukaryota</taxon>
        <taxon>Fungi</taxon>
        <taxon>Dikarya</taxon>
        <taxon>Ascomycota</taxon>
        <taxon>Pezizomycotina</taxon>
        <taxon>Sordariomycetes</taxon>
        <taxon>Sordariomycetidae</taxon>
        <taxon>Sordariales</taxon>
        <taxon>Lasiosphaeriaceae</taxon>
        <taxon>Lasiosphaeria</taxon>
    </lineage>
</organism>
<dbReference type="Pfam" id="PF16010">
    <property type="entry name" value="CDH-cyt"/>
    <property type="match status" value="1"/>
</dbReference>
<dbReference type="PANTHER" id="PTHR47190:SF1">
    <property type="entry name" value="GLUCOSE-METHANOL-CHOLINE OXIDOREDUCTASE N-TERMINAL DOMAIN-CONTAINING PROTEIN"/>
    <property type="match status" value="1"/>
</dbReference>
<comment type="caution">
    <text evidence="4">The sequence shown here is derived from an EMBL/GenBank/DDBJ whole genome shotgun (WGS) entry which is preliminary data.</text>
</comment>
<sequence>MRATGWQLLTLLPWLQHGLAQDDTVTYTDKASGIVFNTWPNTYMTFGMALPSNALTADATEFTGIITCSSPTQGTGWCGISMGGGMNSNLLLLAYPQQGQILTSFRWATDYKPPTVYTGDAKLTQISSTINSTHYSLIFRCQNCLKWKQGQESGDAPTSEGYLVLGWCHATTSPTNGACPNSLSVRQHGNQGIFPARFNSAVANRAYTSWASKATATVAGGCGGSRVPAPTATTAKAPSPTTAKAPSPTTAKSPSPTTAKSPSPTTAKSPSPTTAKSPSPTSSCAKSYTVKSGDYCYLIATNNGITLDQLKSYNPGLNCDPLQIGAVVCVRRS</sequence>
<dbReference type="InterPro" id="IPR036779">
    <property type="entry name" value="LysM_dom_sf"/>
</dbReference>
<dbReference type="SMART" id="SM00257">
    <property type="entry name" value="LysM"/>
    <property type="match status" value="1"/>
</dbReference>
<dbReference type="InterPro" id="IPR018392">
    <property type="entry name" value="LysM"/>
</dbReference>
<dbReference type="PANTHER" id="PTHR47190">
    <property type="entry name" value="DEHYDROGENASE, PUTATIVE-RELATED"/>
    <property type="match status" value="1"/>
</dbReference>
<feature type="domain" description="LysM" evidence="3">
    <location>
        <begin position="286"/>
        <end position="330"/>
    </location>
</feature>
<dbReference type="SUPFAM" id="SSF49344">
    <property type="entry name" value="CBD9-like"/>
    <property type="match status" value="1"/>
</dbReference>
<evidence type="ECO:0000313" key="4">
    <source>
        <dbReference type="EMBL" id="KAK0718645.1"/>
    </source>
</evidence>
<dbReference type="InterPro" id="IPR053208">
    <property type="entry name" value="GMC_Oxidoreductase_CD"/>
</dbReference>
<feature type="chain" id="PRO_5041272243" description="LysM domain-containing protein" evidence="2">
    <location>
        <begin position="21"/>
        <end position="333"/>
    </location>
</feature>
<dbReference type="SUPFAM" id="SSF54106">
    <property type="entry name" value="LysM domain"/>
    <property type="match status" value="1"/>
</dbReference>
<feature type="region of interest" description="Disordered" evidence="1">
    <location>
        <begin position="229"/>
        <end position="284"/>
    </location>
</feature>
<evidence type="ECO:0000313" key="5">
    <source>
        <dbReference type="Proteomes" id="UP001172101"/>
    </source>
</evidence>
<dbReference type="AlphaFoldDB" id="A0AA40AMM1"/>
<feature type="signal peptide" evidence="2">
    <location>
        <begin position="1"/>
        <end position="20"/>
    </location>
</feature>
<proteinExistence type="predicted"/>
<dbReference type="FunFam" id="2.60.40.1210:FF:000004">
    <property type="entry name" value="Cellobiose dehydrogenase"/>
    <property type="match status" value="1"/>
</dbReference>
<dbReference type="Pfam" id="PF01476">
    <property type="entry name" value="LysM"/>
    <property type="match status" value="1"/>
</dbReference>
<gene>
    <name evidence="4" type="ORF">B0T26DRAFT_334690</name>
</gene>
<evidence type="ECO:0000256" key="1">
    <source>
        <dbReference type="SAM" id="MobiDB-lite"/>
    </source>
</evidence>